<name>A0A0D9YUR1_9ORYZ</name>
<dbReference type="AlphaFoldDB" id="A0A0D9YUR1"/>
<dbReference type="HOGENOM" id="CLU_2041865_0_0_1"/>
<organism evidence="2">
    <name type="scientific">Oryza glumipatula</name>
    <dbReference type="NCBI Taxonomy" id="40148"/>
    <lineage>
        <taxon>Eukaryota</taxon>
        <taxon>Viridiplantae</taxon>
        <taxon>Streptophyta</taxon>
        <taxon>Embryophyta</taxon>
        <taxon>Tracheophyta</taxon>
        <taxon>Spermatophyta</taxon>
        <taxon>Magnoliopsida</taxon>
        <taxon>Liliopsida</taxon>
        <taxon>Poales</taxon>
        <taxon>Poaceae</taxon>
        <taxon>BOP clade</taxon>
        <taxon>Oryzoideae</taxon>
        <taxon>Oryzeae</taxon>
        <taxon>Oryzinae</taxon>
        <taxon>Oryza</taxon>
    </lineage>
</organism>
<evidence type="ECO:0000256" key="1">
    <source>
        <dbReference type="SAM" id="MobiDB-lite"/>
    </source>
</evidence>
<feature type="region of interest" description="Disordered" evidence="1">
    <location>
        <begin position="78"/>
        <end position="122"/>
    </location>
</feature>
<feature type="compositionally biased region" description="Gly residues" evidence="1">
    <location>
        <begin position="110"/>
        <end position="122"/>
    </location>
</feature>
<dbReference type="Proteomes" id="UP000026961">
    <property type="component" value="Chromosome 2"/>
</dbReference>
<dbReference type="EnsemblPlants" id="OGLUM02G23870.1">
    <property type="protein sequence ID" value="OGLUM02G23870.1"/>
    <property type="gene ID" value="OGLUM02G23870"/>
</dbReference>
<reference evidence="2" key="1">
    <citation type="submission" date="2015-04" db="UniProtKB">
        <authorList>
            <consortium name="EnsemblPlants"/>
        </authorList>
    </citation>
    <scope>IDENTIFICATION</scope>
</reference>
<evidence type="ECO:0000313" key="3">
    <source>
        <dbReference type="Proteomes" id="UP000026961"/>
    </source>
</evidence>
<feature type="compositionally biased region" description="Low complexity" evidence="1">
    <location>
        <begin position="82"/>
        <end position="97"/>
    </location>
</feature>
<dbReference type="Gramene" id="OGLUM02G23870.1">
    <property type="protein sequence ID" value="OGLUM02G23870.1"/>
    <property type="gene ID" value="OGLUM02G23870"/>
</dbReference>
<proteinExistence type="predicted"/>
<accession>A0A0D9YUR1</accession>
<sequence>MADMELGGDGLGTRRRQWTWPLLFSHATAASPTSSSRRSPLTRALRVGAHRIWLWATIAASWGMTRWQRVATTVWQGSPDPVAVSRRGTTRGRAAAASRDDGVAKLAKSSGGGSSGRGGGES</sequence>
<protein>
    <submittedName>
        <fullName evidence="2">Uncharacterized protein</fullName>
    </submittedName>
</protein>
<reference evidence="2" key="2">
    <citation type="submission" date="2018-05" db="EMBL/GenBank/DDBJ databases">
        <title>OgluRS3 (Oryza glumaepatula Reference Sequence Version 3).</title>
        <authorList>
            <person name="Zhang J."/>
            <person name="Kudrna D."/>
            <person name="Lee S."/>
            <person name="Talag J."/>
            <person name="Welchert J."/>
            <person name="Wing R.A."/>
        </authorList>
    </citation>
    <scope>NUCLEOTIDE SEQUENCE [LARGE SCALE GENOMIC DNA]</scope>
</reference>
<evidence type="ECO:0000313" key="2">
    <source>
        <dbReference type="EnsemblPlants" id="OGLUM02G23870.1"/>
    </source>
</evidence>
<keyword evidence="3" id="KW-1185">Reference proteome</keyword>